<feature type="compositionally biased region" description="Basic and acidic residues" evidence="1">
    <location>
        <begin position="40"/>
        <end position="50"/>
    </location>
</feature>
<evidence type="ECO:0000313" key="2">
    <source>
        <dbReference type="EMBL" id="EXL83731.1"/>
    </source>
</evidence>
<dbReference type="Proteomes" id="UP000030676">
    <property type="component" value="Unassembled WGS sequence"/>
</dbReference>
<reference evidence="2" key="1">
    <citation type="submission" date="2011-11" db="EMBL/GenBank/DDBJ databases">
        <title>The Genome Sequence of Fusarium oxysporum PHW808.</title>
        <authorList>
            <consortium name="The Broad Institute Genome Sequencing Platform"/>
            <person name="Ma L.-J."/>
            <person name="Gale L.R."/>
            <person name="Schwartz D.C."/>
            <person name="Zhou S."/>
            <person name="Corby-Kistler H."/>
            <person name="Young S.K."/>
            <person name="Zeng Q."/>
            <person name="Gargeya S."/>
            <person name="Fitzgerald M."/>
            <person name="Haas B."/>
            <person name="Abouelleil A."/>
            <person name="Alvarado L."/>
            <person name="Arachchi H.M."/>
            <person name="Berlin A."/>
            <person name="Brown A."/>
            <person name="Chapman S.B."/>
            <person name="Chen Z."/>
            <person name="Dunbar C."/>
            <person name="Freedman E."/>
            <person name="Gearin G."/>
            <person name="Goldberg J."/>
            <person name="Griggs A."/>
            <person name="Gujja S."/>
            <person name="Heiman D."/>
            <person name="Howarth C."/>
            <person name="Larson L."/>
            <person name="Lui A."/>
            <person name="MacDonald P.J.P."/>
            <person name="Montmayeur A."/>
            <person name="Murphy C."/>
            <person name="Neiman D."/>
            <person name="Pearson M."/>
            <person name="Priest M."/>
            <person name="Roberts A."/>
            <person name="Saif S."/>
            <person name="Shea T."/>
            <person name="Shenoy N."/>
            <person name="Sisk P."/>
            <person name="Stolte C."/>
            <person name="Sykes S."/>
            <person name="Wortman J."/>
            <person name="Nusbaum C."/>
            <person name="Birren B."/>
        </authorList>
    </citation>
    <scope>NUCLEOTIDE SEQUENCE [LARGE SCALE GENOMIC DNA]</scope>
    <source>
        <strain evidence="2">54008</strain>
    </source>
</reference>
<dbReference type="EMBL" id="JH658814">
    <property type="protein sequence ID" value="EXL83731.1"/>
    <property type="molecule type" value="Genomic_DNA"/>
</dbReference>
<accession>X0IHZ7</accession>
<proteinExistence type="predicted"/>
<reference evidence="2" key="2">
    <citation type="submission" date="2012-05" db="EMBL/GenBank/DDBJ databases">
        <title>The Genome Annotation of Fusarium oxysporum PHW808.</title>
        <authorList>
            <consortium name="The Broad Institute Genomics Platform"/>
            <person name="Ma L.-J."/>
            <person name="Corby-Kistler H."/>
            <person name="Broz K."/>
            <person name="Gale L.R."/>
            <person name="Jonkers W."/>
            <person name="O'Donnell K."/>
            <person name="Ploetz R."/>
            <person name="Steinberg C."/>
            <person name="Schwartz D.C."/>
            <person name="VanEtten H."/>
            <person name="Zhou S."/>
            <person name="Young S.K."/>
            <person name="Zeng Q."/>
            <person name="Gargeya S."/>
            <person name="Fitzgerald M."/>
            <person name="Abouelleil A."/>
            <person name="Alvarado L."/>
            <person name="Chapman S.B."/>
            <person name="Gainer-Dewar J."/>
            <person name="Goldberg J."/>
            <person name="Griggs A."/>
            <person name="Gujja S."/>
            <person name="Hansen M."/>
            <person name="Howarth C."/>
            <person name="Imamovic A."/>
            <person name="Ireland A."/>
            <person name="Larimer J."/>
            <person name="McCowan C."/>
            <person name="Murphy C."/>
            <person name="Pearson M."/>
            <person name="Poon T.W."/>
            <person name="Priest M."/>
            <person name="Roberts A."/>
            <person name="Saif S."/>
            <person name="Shea T."/>
            <person name="Sykes S."/>
            <person name="Wortman J."/>
            <person name="Nusbaum C."/>
            <person name="Birren B."/>
        </authorList>
    </citation>
    <scope>NUCLEOTIDE SEQUENCE</scope>
    <source>
        <strain evidence="2">54008</strain>
    </source>
</reference>
<feature type="region of interest" description="Disordered" evidence="1">
    <location>
        <begin position="40"/>
        <end position="60"/>
    </location>
</feature>
<dbReference type="HOGENOM" id="CLU_1917163_0_0_1"/>
<organism evidence="2">
    <name type="scientific">Fusarium oxysporum f. sp. conglutinans race 2 54008</name>
    <dbReference type="NCBI Taxonomy" id="1089457"/>
    <lineage>
        <taxon>Eukaryota</taxon>
        <taxon>Fungi</taxon>
        <taxon>Dikarya</taxon>
        <taxon>Ascomycota</taxon>
        <taxon>Pezizomycotina</taxon>
        <taxon>Sordariomycetes</taxon>
        <taxon>Hypocreomycetidae</taxon>
        <taxon>Hypocreales</taxon>
        <taxon>Nectriaceae</taxon>
        <taxon>Fusarium</taxon>
        <taxon>Fusarium oxysporum species complex</taxon>
    </lineage>
</organism>
<sequence>MDKRMIAIGGEYAKPTCCIDGRLEIIDCLKVDEAKDHRTYISKSRPDQEPSHVSSGPVRDVMSRWSNPAFETAGEEKHTHTEWVCNDADVLSAVNSWAISLVWYQRTCMCGSISCRTLEDAVISHVCTNIPT</sequence>
<dbReference type="AlphaFoldDB" id="X0IHZ7"/>
<protein>
    <submittedName>
        <fullName evidence="2">Uncharacterized protein</fullName>
    </submittedName>
</protein>
<gene>
    <name evidence="2" type="ORF">FOPG_03788</name>
</gene>
<evidence type="ECO:0000256" key="1">
    <source>
        <dbReference type="SAM" id="MobiDB-lite"/>
    </source>
</evidence>
<name>X0IHZ7_FUSOX</name>